<evidence type="ECO:0000256" key="3">
    <source>
        <dbReference type="PROSITE-ProRule" id="PRU00182"/>
    </source>
</evidence>
<keyword evidence="3" id="KW-0694">RNA-binding</keyword>
<dbReference type="InterPro" id="IPR020103">
    <property type="entry name" value="PsdUridine_synth_cat_dom_sf"/>
</dbReference>
<dbReference type="SUPFAM" id="SSF55120">
    <property type="entry name" value="Pseudouridine synthase"/>
    <property type="match status" value="1"/>
</dbReference>
<protein>
    <recommendedName>
        <fullName evidence="4">Pseudouridine synthase</fullName>
        <ecNumber evidence="4">5.4.99.-</ecNumber>
    </recommendedName>
</protein>
<dbReference type="Gene3D" id="3.30.70.1560">
    <property type="entry name" value="Alpha-L RNA-binding motif"/>
    <property type="match status" value="1"/>
</dbReference>
<evidence type="ECO:0000259" key="6">
    <source>
        <dbReference type="Pfam" id="PF01479"/>
    </source>
</evidence>
<comment type="similarity">
    <text evidence="1 4">Belongs to the pseudouridine synthase RsuA family.</text>
</comment>
<dbReference type="PROSITE" id="PS01149">
    <property type="entry name" value="PSI_RSU"/>
    <property type="match status" value="1"/>
</dbReference>
<reference evidence="8" key="1">
    <citation type="submission" date="2015-01" db="EMBL/GenBank/DDBJ databases">
        <authorList>
            <person name="Manzoor Shahid"/>
            <person name="Zubair Saima"/>
        </authorList>
    </citation>
    <scope>NUCLEOTIDE SEQUENCE [LARGE SCALE GENOMIC DNA]</scope>
    <source>
        <strain evidence="8">Sp3</strain>
    </source>
</reference>
<dbReference type="EMBL" id="CDRZ01000276">
    <property type="protein sequence ID" value="CEO90223.1"/>
    <property type="molecule type" value="Genomic_DNA"/>
</dbReference>
<dbReference type="Pfam" id="PF00849">
    <property type="entry name" value="PseudoU_synth_2"/>
    <property type="match status" value="1"/>
</dbReference>
<keyword evidence="8" id="KW-1185">Reference proteome</keyword>
<dbReference type="InterPro" id="IPR002942">
    <property type="entry name" value="S4_RNA-bd"/>
</dbReference>
<dbReference type="GO" id="GO:0016829">
    <property type="term" value="F:lyase activity"/>
    <property type="evidence" value="ECO:0007669"/>
    <property type="project" value="UniProtKB-KW"/>
</dbReference>
<keyword evidence="7" id="KW-0456">Lyase</keyword>
<dbReference type="Proteomes" id="UP000046155">
    <property type="component" value="Unassembled WGS sequence"/>
</dbReference>
<dbReference type="PROSITE" id="PS50889">
    <property type="entry name" value="S4"/>
    <property type="match status" value="1"/>
</dbReference>
<dbReference type="GO" id="GO:0003723">
    <property type="term" value="F:RNA binding"/>
    <property type="evidence" value="ECO:0007669"/>
    <property type="project" value="UniProtKB-KW"/>
</dbReference>
<dbReference type="GO" id="GO:0000455">
    <property type="term" value="P:enzyme-directed rRNA pseudouridine synthesis"/>
    <property type="evidence" value="ECO:0007669"/>
    <property type="project" value="UniProtKB-ARBA"/>
</dbReference>
<dbReference type="Gene3D" id="3.10.290.10">
    <property type="entry name" value="RNA-binding S4 domain"/>
    <property type="match status" value="1"/>
</dbReference>
<dbReference type="PANTHER" id="PTHR47683:SF2">
    <property type="entry name" value="RNA-BINDING S4 DOMAIN-CONTAINING PROTEIN"/>
    <property type="match status" value="1"/>
</dbReference>
<keyword evidence="2 4" id="KW-0413">Isomerase</keyword>
<dbReference type="InterPro" id="IPR036986">
    <property type="entry name" value="S4_RNA-bd_sf"/>
</dbReference>
<dbReference type="EC" id="5.4.99.-" evidence="4"/>
<evidence type="ECO:0000256" key="4">
    <source>
        <dbReference type="RuleBase" id="RU003887"/>
    </source>
</evidence>
<dbReference type="AlphaFoldDB" id="A0A0B7MQ01"/>
<dbReference type="CDD" id="cd00165">
    <property type="entry name" value="S4"/>
    <property type="match status" value="1"/>
</dbReference>
<accession>A0A0B7MQ01</accession>
<dbReference type="PANTHER" id="PTHR47683">
    <property type="entry name" value="PSEUDOURIDINE SYNTHASE FAMILY PROTEIN-RELATED"/>
    <property type="match status" value="1"/>
</dbReference>
<feature type="domain" description="Pseudouridine synthase RsuA/RluA-like" evidence="5">
    <location>
        <begin position="57"/>
        <end position="189"/>
    </location>
</feature>
<evidence type="ECO:0000313" key="8">
    <source>
        <dbReference type="Proteomes" id="UP000046155"/>
    </source>
</evidence>
<dbReference type="InterPro" id="IPR000748">
    <property type="entry name" value="PsdUridine_synth_RsuA/RluB/E/F"/>
</dbReference>
<proteinExistence type="inferred from homology"/>
<dbReference type="NCBIfam" id="TIGR00093">
    <property type="entry name" value="pseudouridine synthase"/>
    <property type="match status" value="1"/>
</dbReference>
<evidence type="ECO:0000259" key="5">
    <source>
        <dbReference type="Pfam" id="PF00849"/>
    </source>
</evidence>
<dbReference type="InterPro" id="IPR006145">
    <property type="entry name" value="PsdUridine_synth_RsuA/RluA"/>
</dbReference>
<gene>
    <name evidence="7" type="primary">rluB</name>
    <name evidence="7" type="ORF">SSCH_760017</name>
</gene>
<sequence length="242" mass="27270">MMARAGVGSRRCCEDLIQGGRVRVNGEIAELGIKVDPLKDKILVDGKGITLPRKHTYVLLYKPKGCVSTVKDPQGRPKVTDLVPLSGVRLFPVGRLDYQTSGLLLLTDDGELAYLLTHPKYGVWKTYLVLVRGKPSPAIIQKMREGLPLEDGRTAPAKVSFLGMQSQDKGLLEISLREGRKRQVRRMCEWVGHPVLDLERKSVAFLNIKGLLPGEYRFLTPKEVQRLKRIPKRKETIPRQRN</sequence>
<evidence type="ECO:0000256" key="1">
    <source>
        <dbReference type="ARBA" id="ARBA00008348"/>
    </source>
</evidence>
<dbReference type="InterPro" id="IPR020094">
    <property type="entry name" value="TruA/RsuA/RluB/E/F_N"/>
</dbReference>
<name>A0A0B7MQ01_9FIRM</name>
<dbReference type="InterPro" id="IPR050343">
    <property type="entry name" value="RsuA_PseudoU_synthase"/>
</dbReference>
<dbReference type="GO" id="GO:0120159">
    <property type="term" value="F:rRNA pseudouridine synthase activity"/>
    <property type="evidence" value="ECO:0007669"/>
    <property type="project" value="UniProtKB-ARBA"/>
</dbReference>
<dbReference type="Pfam" id="PF01479">
    <property type="entry name" value="S4"/>
    <property type="match status" value="1"/>
</dbReference>
<organism evidence="7 8">
    <name type="scientific">Syntrophaceticus schinkii</name>
    <dbReference type="NCBI Taxonomy" id="499207"/>
    <lineage>
        <taxon>Bacteria</taxon>
        <taxon>Bacillati</taxon>
        <taxon>Bacillota</taxon>
        <taxon>Clostridia</taxon>
        <taxon>Thermoanaerobacterales</taxon>
        <taxon>Thermoanaerobacterales Family III. Incertae Sedis</taxon>
        <taxon>Syntrophaceticus</taxon>
    </lineage>
</organism>
<feature type="domain" description="RNA-binding S4" evidence="6">
    <location>
        <begin position="2"/>
        <end position="37"/>
    </location>
</feature>
<dbReference type="InterPro" id="IPR018496">
    <property type="entry name" value="PsdUridine_synth_RsuA/RluB_CS"/>
</dbReference>
<dbReference type="SUPFAM" id="SSF55174">
    <property type="entry name" value="Alpha-L RNA-binding motif"/>
    <property type="match status" value="1"/>
</dbReference>
<dbReference type="Gene3D" id="3.30.70.580">
    <property type="entry name" value="Pseudouridine synthase I, catalytic domain, N-terminal subdomain"/>
    <property type="match status" value="1"/>
</dbReference>
<evidence type="ECO:0000256" key="2">
    <source>
        <dbReference type="ARBA" id="ARBA00023235"/>
    </source>
</evidence>
<dbReference type="CDD" id="cd02870">
    <property type="entry name" value="PseudoU_synth_RsuA_like"/>
    <property type="match status" value="1"/>
</dbReference>
<dbReference type="InterPro" id="IPR042092">
    <property type="entry name" value="PsdUridine_s_RsuA/RluB/E/F_cat"/>
</dbReference>
<evidence type="ECO:0000313" key="7">
    <source>
        <dbReference type="EMBL" id="CEO90223.1"/>
    </source>
</evidence>